<dbReference type="Proteomes" id="UP000095192">
    <property type="component" value="Unassembled WGS sequence"/>
</dbReference>
<name>A0A1D3D4M6_9EIME</name>
<accession>A0A1D3D4M6</accession>
<evidence type="ECO:0000313" key="1">
    <source>
        <dbReference type="EMBL" id="OEH78402.1"/>
    </source>
</evidence>
<proteinExistence type="predicted"/>
<gene>
    <name evidence="1" type="ORF">cyc_02272</name>
</gene>
<sequence length="183" mass="20458">MMHADEPLDCPLPAATGAGEGCCDSTLTHCKDAVSLSPSLHWALHGKQQQDLRLTLLQQQQHWGRLQPQLQHLSQRHLLEQEQERLRTEEQRLRMPGVTRHSVSVLTPACSNSPSRTVSDVVDVVAAAASVRYLELHRQQRYMLQLLASDASAKAYAAFEWLARCLLSSRPTDVQKSPLLGHL</sequence>
<organism evidence="1 2">
    <name type="scientific">Cyclospora cayetanensis</name>
    <dbReference type="NCBI Taxonomy" id="88456"/>
    <lineage>
        <taxon>Eukaryota</taxon>
        <taxon>Sar</taxon>
        <taxon>Alveolata</taxon>
        <taxon>Apicomplexa</taxon>
        <taxon>Conoidasida</taxon>
        <taxon>Coccidia</taxon>
        <taxon>Eucoccidiorida</taxon>
        <taxon>Eimeriorina</taxon>
        <taxon>Eimeriidae</taxon>
        <taxon>Cyclospora</taxon>
    </lineage>
</organism>
<protein>
    <submittedName>
        <fullName evidence="1">Uncharacterized protein</fullName>
    </submittedName>
</protein>
<comment type="caution">
    <text evidence="1">The sequence shown here is derived from an EMBL/GenBank/DDBJ whole genome shotgun (WGS) entry which is preliminary data.</text>
</comment>
<reference evidence="1 2" key="1">
    <citation type="journal article" date="2016" name="BMC Genomics">
        <title>Comparative genomics reveals Cyclospora cayetanensis possesses coccidia-like metabolism and invasion components but unique surface antigens.</title>
        <authorList>
            <person name="Liu S."/>
            <person name="Wang L."/>
            <person name="Zheng H."/>
            <person name="Xu Z."/>
            <person name="Roellig D.M."/>
            <person name="Li N."/>
            <person name="Frace M.A."/>
            <person name="Tang K."/>
            <person name="Arrowood M.J."/>
            <person name="Moss D.M."/>
            <person name="Zhang L."/>
            <person name="Feng Y."/>
            <person name="Xiao L."/>
        </authorList>
    </citation>
    <scope>NUCLEOTIDE SEQUENCE [LARGE SCALE GENOMIC DNA]</scope>
    <source>
        <strain evidence="1 2">CHN_HEN01</strain>
    </source>
</reference>
<evidence type="ECO:0000313" key="2">
    <source>
        <dbReference type="Proteomes" id="UP000095192"/>
    </source>
</evidence>
<dbReference type="EMBL" id="JROU02000749">
    <property type="protein sequence ID" value="OEH78402.1"/>
    <property type="molecule type" value="Genomic_DNA"/>
</dbReference>
<dbReference type="InParanoid" id="A0A1D3D4M6"/>
<keyword evidence="2" id="KW-1185">Reference proteome</keyword>
<dbReference type="AlphaFoldDB" id="A0A1D3D4M6"/>
<dbReference type="VEuPathDB" id="ToxoDB:cyc_02272"/>